<evidence type="ECO:0000313" key="2">
    <source>
        <dbReference type="EMBL" id="KAF8470272.1"/>
    </source>
</evidence>
<dbReference type="Proteomes" id="UP000759537">
    <property type="component" value="Unassembled WGS sequence"/>
</dbReference>
<dbReference type="EMBL" id="WHVB01000026">
    <property type="protein sequence ID" value="KAF8470272.1"/>
    <property type="molecule type" value="Genomic_DNA"/>
</dbReference>
<name>A0A9P5JY34_9AGAM</name>
<dbReference type="AlphaFoldDB" id="A0A9P5JY34"/>
<sequence>MHVGTQCEFEGKGVDREDEGVDHEDEGMDCEDEGVDCEDEGMDCEGEGEEHGQKCQGMGVSIETWCLGKCKGVWWAKAKFRKVCGPKRAGARVQTPEMRVDWYSPITRLRRQRSAFKDL</sequence>
<reference evidence="2" key="2">
    <citation type="journal article" date="2020" name="Nat. Commun.">
        <title>Large-scale genome sequencing of mycorrhizal fungi provides insights into the early evolution of symbiotic traits.</title>
        <authorList>
            <person name="Miyauchi S."/>
            <person name="Kiss E."/>
            <person name="Kuo A."/>
            <person name="Drula E."/>
            <person name="Kohler A."/>
            <person name="Sanchez-Garcia M."/>
            <person name="Morin E."/>
            <person name="Andreopoulos B."/>
            <person name="Barry K.W."/>
            <person name="Bonito G."/>
            <person name="Buee M."/>
            <person name="Carver A."/>
            <person name="Chen C."/>
            <person name="Cichocki N."/>
            <person name="Clum A."/>
            <person name="Culley D."/>
            <person name="Crous P.W."/>
            <person name="Fauchery L."/>
            <person name="Girlanda M."/>
            <person name="Hayes R.D."/>
            <person name="Keri Z."/>
            <person name="LaButti K."/>
            <person name="Lipzen A."/>
            <person name="Lombard V."/>
            <person name="Magnuson J."/>
            <person name="Maillard F."/>
            <person name="Murat C."/>
            <person name="Nolan M."/>
            <person name="Ohm R.A."/>
            <person name="Pangilinan J."/>
            <person name="Pereira M.F."/>
            <person name="Perotto S."/>
            <person name="Peter M."/>
            <person name="Pfister S."/>
            <person name="Riley R."/>
            <person name="Sitrit Y."/>
            <person name="Stielow J.B."/>
            <person name="Szollosi G."/>
            <person name="Zifcakova L."/>
            <person name="Stursova M."/>
            <person name="Spatafora J.W."/>
            <person name="Tedersoo L."/>
            <person name="Vaario L.M."/>
            <person name="Yamada A."/>
            <person name="Yan M."/>
            <person name="Wang P."/>
            <person name="Xu J."/>
            <person name="Bruns T."/>
            <person name="Baldrian P."/>
            <person name="Vilgalys R."/>
            <person name="Dunand C."/>
            <person name="Henrissat B."/>
            <person name="Grigoriev I.V."/>
            <person name="Hibbett D."/>
            <person name="Nagy L.G."/>
            <person name="Martin F.M."/>
        </authorList>
    </citation>
    <scope>NUCLEOTIDE SEQUENCE</scope>
    <source>
        <strain evidence="2">Prilba</strain>
    </source>
</reference>
<evidence type="ECO:0000313" key="3">
    <source>
        <dbReference type="Proteomes" id="UP000759537"/>
    </source>
</evidence>
<proteinExistence type="predicted"/>
<accession>A0A9P5JY34</accession>
<feature type="compositionally biased region" description="Acidic residues" evidence="1">
    <location>
        <begin position="16"/>
        <end position="48"/>
    </location>
</feature>
<evidence type="ECO:0000256" key="1">
    <source>
        <dbReference type="SAM" id="MobiDB-lite"/>
    </source>
</evidence>
<feature type="region of interest" description="Disordered" evidence="1">
    <location>
        <begin position="1"/>
        <end position="53"/>
    </location>
</feature>
<gene>
    <name evidence="2" type="ORF">DFH94DRAFT_697039</name>
</gene>
<protein>
    <submittedName>
        <fullName evidence="2">Uncharacterized protein</fullName>
    </submittedName>
</protein>
<reference evidence="2" key="1">
    <citation type="submission" date="2019-10" db="EMBL/GenBank/DDBJ databases">
        <authorList>
            <consortium name="DOE Joint Genome Institute"/>
            <person name="Kuo A."/>
            <person name="Miyauchi S."/>
            <person name="Kiss E."/>
            <person name="Drula E."/>
            <person name="Kohler A."/>
            <person name="Sanchez-Garcia M."/>
            <person name="Andreopoulos B."/>
            <person name="Barry K.W."/>
            <person name="Bonito G."/>
            <person name="Buee M."/>
            <person name="Carver A."/>
            <person name="Chen C."/>
            <person name="Cichocki N."/>
            <person name="Clum A."/>
            <person name="Culley D."/>
            <person name="Crous P.W."/>
            <person name="Fauchery L."/>
            <person name="Girlanda M."/>
            <person name="Hayes R."/>
            <person name="Keri Z."/>
            <person name="LaButti K."/>
            <person name="Lipzen A."/>
            <person name="Lombard V."/>
            <person name="Magnuson J."/>
            <person name="Maillard F."/>
            <person name="Morin E."/>
            <person name="Murat C."/>
            <person name="Nolan M."/>
            <person name="Ohm R."/>
            <person name="Pangilinan J."/>
            <person name="Pereira M."/>
            <person name="Perotto S."/>
            <person name="Peter M."/>
            <person name="Riley R."/>
            <person name="Sitrit Y."/>
            <person name="Stielow B."/>
            <person name="Szollosi G."/>
            <person name="Zifcakova L."/>
            <person name="Stursova M."/>
            <person name="Spatafora J.W."/>
            <person name="Tedersoo L."/>
            <person name="Vaario L.-M."/>
            <person name="Yamada A."/>
            <person name="Yan M."/>
            <person name="Wang P."/>
            <person name="Xu J."/>
            <person name="Bruns T."/>
            <person name="Baldrian P."/>
            <person name="Vilgalys R."/>
            <person name="Henrissat B."/>
            <person name="Grigoriev I.V."/>
            <person name="Hibbett D."/>
            <person name="Nagy L.G."/>
            <person name="Martin F.M."/>
        </authorList>
    </citation>
    <scope>NUCLEOTIDE SEQUENCE</scope>
    <source>
        <strain evidence="2">Prilba</strain>
    </source>
</reference>
<comment type="caution">
    <text evidence="2">The sequence shown here is derived from an EMBL/GenBank/DDBJ whole genome shotgun (WGS) entry which is preliminary data.</text>
</comment>
<keyword evidence="3" id="KW-1185">Reference proteome</keyword>
<organism evidence="2 3">
    <name type="scientific">Russula ochroleuca</name>
    <dbReference type="NCBI Taxonomy" id="152965"/>
    <lineage>
        <taxon>Eukaryota</taxon>
        <taxon>Fungi</taxon>
        <taxon>Dikarya</taxon>
        <taxon>Basidiomycota</taxon>
        <taxon>Agaricomycotina</taxon>
        <taxon>Agaricomycetes</taxon>
        <taxon>Russulales</taxon>
        <taxon>Russulaceae</taxon>
        <taxon>Russula</taxon>
    </lineage>
</organism>